<dbReference type="STRING" id="282197.SAMN04488517_103433"/>
<evidence type="ECO:0008006" key="4">
    <source>
        <dbReference type="Google" id="ProtNLM"/>
    </source>
</evidence>
<organism evidence="2 3">
    <name type="scientific">Jannaschia rubra</name>
    <dbReference type="NCBI Taxonomy" id="282197"/>
    <lineage>
        <taxon>Bacteria</taxon>
        <taxon>Pseudomonadati</taxon>
        <taxon>Pseudomonadota</taxon>
        <taxon>Alphaproteobacteria</taxon>
        <taxon>Rhodobacterales</taxon>
        <taxon>Roseobacteraceae</taxon>
        <taxon>Jannaschia</taxon>
    </lineage>
</organism>
<dbReference type="AlphaFoldDB" id="A0A0M6XRW1"/>
<dbReference type="EMBL" id="CXPG01000016">
    <property type="protein sequence ID" value="CTQ32911.1"/>
    <property type="molecule type" value="Genomic_DNA"/>
</dbReference>
<evidence type="ECO:0000256" key="1">
    <source>
        <dbReference type="SAM" id="SignalP"/>
    </source>
</evidence>
<feature type="chain" id="PRO_5005807005" description="Pilus formation protein N-terminal domain-containing protein" evidence="1">
    <location>
        <begin position="19"/>
        <end position="154"/>
    </location>
</feature>
<keyword evidence="1" id="KW-0732">Signal</keyword>
<dbReference type="Proteomes" id="UP000048908">
    <property type="component" value="Unassembled WGS sequence"/>
</dbReference>
<protein>
    <recommendedName>
        <fullName evidence="4">Pilus formation protein N-terminal domain-containing protein</fullName>
    </recommendedName>
</protein>
<name>A0A0M6XRW1_9RHOB</name>
<evidence type="ECO:0000313" key="3">
    <source>
        <dbReference type="Proteomes" id="UP000048908"/>
    </source>
</evidence>
<accession>A0A0M6XRW1</accession>
<feature type="signal peptide" evidence="1">
    <location>
        <begin position="1"/>
        <end position="18"/>
    </location>
</feature>
<reference evidence="2 3" key="1">
    <citation type="submission" date="2015-07" db="EMBL/GenBank/DDBJ databases">
        <authorList>
            <person name="Noorani M."/>
        </authorList>
    </citation>
    <scope>NUCLEOTIDE SEQUENCE [LARGE SCALE GENOMIC DNA]</scope>
    <source>
        <strain evidence="2 3">CECT 5088</strain>
    </source>
</reference>
<gene>
    <name evidence="2" type="ORF">JAN5088_01685</name>
</gene>
<evidence type="ECO:0000313" key="2">
    <source>
        <dbReference type="EMBL" id="CTQ32911.1"/>
    </source>
</evidence>
<sequence>MLRLSVVALMLAPGAAYAQKFVSAIDPLDPVVATTTASADNPEVTDADLVAPPQIATGQTASIVINDDTDIAFSGLGRSAVLLTGEKDAMISRIIVDESGEAVLVLTGAGVTDETSSGAIIPAGTANIEVGECNPGTTWQDEDALCWNDFATGD</sequence>
<proteinExistence type="predicted"/>
<keyword evidence="3" id="KW-1185">Reference proteome</keyword>